<dbReference type="GO" id="GO:0042102">
    <property type="term" value="P:positive regulation of T cell proliferation"/>
    <property type="evidence" value="ECO:0007669"/>
    <property type="project" value="TreeGrafter"/>
</dbReference>
<keyword evidence="2" id="KW-1003">Cell membrane</keyword>
<reference evidence="14" key="2">
    <citation type="submission" date="2025-09" db="UniProtKB">
        <authorList>
            <consortium name="Ensembl"/>
        </authorList>
    </citation>
    <scope>IDENTIFICATION</scope>
</reference>
<sequence length="308" mass="34908">MASSGFIILYFTFSYISAKKAFVTVQCKTEQERQYGQKSMLDCLVIVSEEVADPQILLVNWKKEGAEEPLLLYDEGKTEHLPRFSFAESPWNDRNMNVSLLITDTAVQDEDVYTCDVMMISGGDSSQTRLKVTAKYKTPNVTLKPDEINHDTLTCNTDGGYPEGRLHWFDEYNTEWTQSAEMEAKQTKSGLFQLSSRLTLLSGIKFSKYTCVVFNASGGREDEAILEILLSQILQQGLDPVHKVVAPLVVIGSLIVGLLLTLLYYKRRRQHDKILLFFSGNHQGLNTHDSNFEEGMSLKLLYNSIYKI</sequence>
<evidence type="ECO:0000259" key="13">
    <source>
        <dbReference type="PROSITE" id="PS50835"/>
    </source>
</evidence>
<dbReference type="InterPro" id="IPR036179">
    <property type="entry name" value="Ig-like_dom_sf"/>
</dbReference>
<evidence type="ECO:0000256" key="1">
    <source>
        <dbReference type="ARBA" id="ARBA00004251"/>
    </source>
</evidence>
<dbReference type="Gene3D" id="2.60.40.10">
    <property type="entry name" value="Immunoglobulins"/>
    <property type="match status" value="2"/>
</dbReference>
<protein>
    <recommendedName>
        <fullName evidence="13">Ig-like domain-containing protein</fullName>
    </recommendedName>
</protein>
<dbReference type="GO" id="GO:0007166">
    <property type="term" value="P:cell surface receptor signaling pathway"/>
    <property type="evidence" value="ECO:0007669"/>
    <property type="project" value="TreeGrafter"/>
</dbReference>
<dbReference type="GO" id="GO:0009897">
    <property type="term" value="C:external side of plasma membrane"/>
    <property type="evidence" value="ECO:0007669"/>
    <property type="project" value="TreeGrafter"/>
</dbReference>
<dbReference type="SUPFAM" id="SSF48726">
    <property type="entry name" value="Immunoglobulin"/>
    <property type="match status" value="2"/>
</dbReference>
<dbReference type="AlphaFoldDB" id="A0A3Q3WQS1"/>
<keyword evidence="9" id="KW-0325">Glycoprotein</keyword>
<dbReference type="Proteomes" id="UP000261620">
    <property type="component" value="Unplaced"/>
</dbReference>
<keyword evidence="5 11" id="KW-1133">Transmembrane helix</keyword>
<keyword evidence="3 11" id="KW-0812">Transmembrane</keyword>
<dbReference type="GO" id="GO:0042130">
    <property type="term" value="P:negative regulation of T cell proliferation"/>
    <property type="evidence" value="ECO:0007669"/>
    <property type="project" value="TreeGrafter"/>
</dbReference>
<keyword evidence="4 12" id="KW-0732">Signal</keyword>
<evidence type="ECO:0000256" key="7">
    <source>
        <dbReference type="ARBA" id="ARBA00023157"/>
    </source>
</evidence>
<keyword evidence="7" id="KW-1015">Disulfide bond</keyword>
<keyword evidence="6 11" id="KW-0472">Membrane</keyword>
<dbReference type="STRING" id="94237.ENSMMOP00000011409"/>
<dbReference type="GO" id="GO:0006955">
    <property type="term" value="P:immune response"/>
    <property type="evidence" value="ECO:0007669"/>
    <property type="project" value="TreeGrafter"/>
</dbReference>
<dbReference type="PROSITE" id="PS50835">
    <property type="entry name" value="IG_LIKE"/>
    <property type="match status" value="2"/>
</dbReference>
<accession>A0A3Q3WQS1</accession>
<evidence type="ECO:0000256" key="6">
    <source>
        <dbReference type="ARBA" id="ARBA00023136"/>
    </source>
</evidence>
<reference evidence="14" key="1">
    <citation type="submission" date="2025-08" db="UniProtKB">
        <authorList>
            <consortium name="Ensembl"/>
        </authorList>
    </citation>
    <scope>IDENTIFICATION</scope>
</reference>
<proteinExistence type="predicted"/>
<keyword evidence="10" id="KW-0393">Immunoglobulin domain</keyword>
<dbReference type="OMA" id="PLMGTHD"/>
<dbReference type="InterPro" id="IPR013106">
    <property type="entry name" value="Ig_V-set"/>
</dbReference>
<evidence type="ECO:0000256" key="3">
    <source>
        <dbReference type="ARBA" id="ARBA00022692"/>
    </source>
</evidence>
<dbReference type="Ensembl" id="ENSMMOT00000011605.1">
    <property type="protein sequence ID" value="ENSMMOP00000011409.1"/>
    <property type="gene ID" value="ENSMMOG00000008775.1"/>
</dbReference>
<evidence type="ECO:0000256" key="11">
    <source>
        <dbReference type="SAM" id="Phobius"/>
    </source>
</evidence>
<evidence type="ECO:0000256" key="12">
    <source>
        <dbReference type="SAM" id="SignalP"/>
    </source>
</evidence>
<name>A0A3Q3WQS1_MOLML</name>
<feature type="signal peptide" evidence="12">
    <location>
        <begin position="1"/>
        <end position="18"/>
    </location>
</feature>
<evidence type="ECO:0000256" key="5">
    <source>
        <dbReference type="ARBA" id="ARBA00022989"/>
    </source>
</evidence>
<feature type="domain" description="Ig-like" evidence="13">
    <location>
        <begin position="20"/>
        <end position="133"/>
    </location>
</feature>
<dbReference type="InterPro" id="IPR053896">
    <property type="entry name" value="BTN3A2-like_Ig-C"/>
</dbReference>
<keyword evidence="15" id="KW-1185">Reference proteome</keyword>
<organism evidence="14 15">
    <name type="scientific">Mola mola</name>
    <name type="common">Ocean sunfish</name>
    <name type="synonym">Tetraodon mola</name>
    <dbReference type="NCBI Taxonomy" id="94237"/>
    <lineage>
        <taxon>Eukaryota</taxon>
        <taxon>Metazoa</taxon>
        <taxon>Chordata</taxon>
        <taxon>Craniata</taxon>
        <taxon>Vertebrata</taxon>
        <taxon>Euteleostomi</taxon>
        <taxon>Actinopterygii</taxon>
        <taxon>Neopterygii</taxon>
        <taxon>Teleostei</taxon>
        <taxon>Neoteleostei</taxon>
        <taxon>Acanthomorphata</taxon>
        <taxon>Eupercaria</taxon>
        <taxon>Tetraodontiformes</taxon>
        <taxon>Molidae</taxon>
        <taxon>Mola</taxon>
    </lineage>
</organism>
<feature type="chain" id="PRO_5018728144" description="Ig-like domain-containing protein" evidence="12">
    <location>
        <begin position="19"/>
        <end position="308"/>
    </location>
</feature>
<dbReference type="InterPro" id="IPR013783">
    <property type="entry name" value="Ig-like_fold"/>
</dbReference>
<evidence type="ECO:0000256" key="4">
    <source>
        <dbReference type="ARBA" id="ARBA00022729"/>
    </source>
</evidence>
<evidence type="ECO:0000313" key="14">
    <source>
        <dbReference type="Ensembl" id="ENSMMOP00000011409.1"/>
    </source>
</evidence>
<evidence type="ECO:0000256" key="9">
    <source>
        <dbReference type="ARBA" id="ARBA00023180"/>
    </source>
</evidence>
<dbReference type="GO" id="GO:0031295">
    <property type="term" value="P:T cell costimulation"/>
    <property type="evidence" value="ECO:0007669"/>
    <property type="project" value="TreeGrafter"/>
</dbReference>
<dbReference type="PANTHER" id="PTHR25466:SF14">
    <property type="entry name" value="BUTYROPHILIN SUBFAMILY 2 MEMBER A2-LIKE-RELATED"/>
    <property type="match status" value="1"/>
</dbReference>
<evidence type="ECO:0000313" key="15">
    <source>
        <dbReference type="Proteomes" id="UP000261620"/>
    </source>
</evidence>
<dbReference type="InterPro" id="IPR051713">
    <property type="entry name" value="T-cell_Activation_Regulation"/>
</dbReference>
<evidence type="ECO:0000256" key="2">
    <source>
        <dbReference type="ARBA" id="ARBA00022475"/>
    </source>
</evidence>
<feature type="domain" description="Ig-like" evidence="13">
    <location>
        <begin position="139"/>
        <end position="227"/>
    </location>
</feature>
<dbReference type="PANTHER" id="PTHR25466">
    <property type="entry name" value="T-LYMPHOCYTE ACTIVATION ANTIGEN"/>
    <property type="match status" value="1"/>
</dbReference>
<evidence type="ECO:0000256" key="10">
    <source>
        <dbReference type="ARBA" id="ARBA00023319"/>
    </source>
</evidence>
<dbReference type="Pfam" id="PF07686">
    <property type="entry name" value="V-set"/>
    <property type="match status" value="1"/>
</dbReference>
<dbReference type="InterPro" id="IPR007110">
    <property type="entry name" value="Ig-like_dom"/>
</dbReference>
<evidence type="ECO:0000256" key="8">
    <source>
        <dbReference type="ARBA" id="ARBA00023170"/>
    </source>
</evidence>
<comment type="subcellular location">
    <subcellularLocation>
        <location evidence="1">Cell membrane</location>
        <topology evidence="1">Single-pass type I membrane protein</topology>
    </subcellularLocation>
</comment>
<dbReference type="Pfam" id="PF22705">
    <property type="entry name" value="C2-set_3"/>
    <property type="match status" value="1"/>
</dbReference>
<feature type="transmembrane region" description="Helical" evidence="11">
    <location>
        <begin position="244"/>
        <end position="265"/>
    </location>
</feature>
<keyword evidence="8" id="KW-0675">Receptor</keyword>
<dbReference type="GO" id="GO:0071222">
    <property type="term" value="P:cellular response to lipopolysaccharide"/>
    <property type="evidence" value="ECO:0007669"/>
    <property type="project" value="TreeGrafter"/>
</dbReference>